<gene>
    <name evidence="1" type="ORF">HF292_014210</name>
</gene>
<name>A0ACD5IJQ4_9PROT</name>
<evidence type="ECO:0000313" key="2">
    <source>
        <dbReference type="Proteomes" id="UP001196097"/>
    </source>
</evidence>
<dbReference type="Proteomes" id="UP001196097">
    <property type="component" value="Chromosome"/>
</dbReference>
<reference evidence="1 2" key="1">
    <citation type="journal article" date="2021" name="ISME J.">
        <title>Genomic evolution of the class Acidithiobacillia: deep-branching Proteobacteria living in extreme acidic conditions.</title>
        <authorList>
            <person name="Moya-Beltran A."/>
            <person name="Beard S."/>
            <person name="Rojas-Villalobos C."/>
            <person name="Issotta F."/>
            <person name="Gallardo Y."/>
            <person name="Ulloa R."/>
            <person name="Giaveno A."/>
            <person name="Degli Esposti M."/>
            <person name="Johnson D.B."/>
            <person name="Quatrini R."/>
        </authorList>
    </citation>
    <scope>NUCLEOTIDE SEQUENCE [LARGE SCALE GENOMIC DNA]</scope>
    <source>
        <strain evidence="1 2">CF3</strain>
    </source>
</reference>
<sequence length="409" mass="42969">MLKGVPRTARLLMGARAARSVGQGALVVDFALYLHALHWSALAIGVLYSASLLVGAVATLLVGPLSDHFGAKGFLLGYEAVQLIAASIALSTAQPVWLTLAAVLGGFGRGANGGAGPFAPAEQSWMSRSVTRGQWGQVFHLNTSIGLLGMAAGATLAALPGIVAGVLPGTEAYRLLFLVVLLGSLTCLLFLGAAKESTADTASAVQSEQIQTAPPELRQPIWRVLLTFGSINALNGLGIGMVGPLMAYWFHLRFGVGPAAIGGAMALAFVSAAFMSLIGLRLIRRFGLVGTVLRMRLLGLALLLALPFAPFFWVAMLLFIARAALNQGSIGSRQALFLGLVDKSQRGLAATVNSLSVQAPRTIGPTITALFFQAEMLVTPFLIAGALQGAYLYFFQRFFNRAEDRDQTA</sequence>
<proteinExistence type="predicted"/>
<evidence type="ECO:0000313" key="1">
    <source>
        <dbReference type="EMBL" id="XRP72924.1"/>
    </source>
</evidence>
<keyword evidence="2" id="KW-1185">Reference proteome</keyword>
<organism evidence="1 2">
    <name type="scientific">Acidithiobacillus ferruginosus</name>
    <dbReference type="NCBI Taxonomy" id="3063951"/>
    <lineage>
        <taxon>Bacteria</taxon>
        <taxon>Pseudomonadati</taxon>
        <taxon>Pseudomonadota</taxon>
        <taxon>Acidithiobacillia</taxon>
        <taxon>Acidithiobacillales</taxon>
        <taxon>Acidithiobacillaceae</taxon>
        <taxon>Acidithiobacillus</taxon>
    </lineage>
</organism>
<protein>
    <submittedName>
        <fullName evidence="1">MFS transporter</fullName>
    </submittedName>
</protein>
<accession>A0ACD5IJQ4</accession>
<dbReference type="EMBL" id="CP130946">
    <property type="protein sequence ID" value="XRP72924.1"/>
    <property type="molecule type" value="Genomic_DNA"/>
</dbReference>